<dbReference type="SUPFAM" id="SSF53448">
    <property type="entry name" value="Nucleotide-diphospho-sugar transferases"/>
    <property type="match status" value="1"/>
</dbReference>
<keyword evidence="1" id="KW-1003">Cell membrane</keyword>
<keyword evidence="3 10" id="KW-0808">Transferase</keyword>
<dbReference type="EMBL" id="PEYT01000023">
    <property type="protein sequence ID" value="PIS22929.1"/>
    <property type="molecule type" value="Genomic_DNA"/>
</dbReference>
<evidence type="ECO:0000256" key="4">
    <source>
        <dbReference type="ARBA" id="ARBA00022692"/>
    </source>
</evidence>
<feature type="domain" description="Glycosyltransferase 2-like" evidence="9">
    <location>
        <begin position="4"/>
        <end position="169"/>
    </location>
</feature>
<feature type="transmembrane region" description="Helical" evidence="8">
    <location>
        <begin position="213"/>
        <end position="231"/>
    </location>
</feature>
<dbReference type="CDD" id="cd04187">
    <property type="entry name" value="DPM1_like_bac"/>
    <property type="match status" value="1"/>
</dbReference>
<dbReference type="Pfam" id="PF00535">
    <property type="entry name" value="Glycos_transf_2"/>
    <property type="match status" value="1"/>
</dbReference>
<keyword evidence="5" id="KW-0448">Lipopolysaccharide biosynthesis</keyword>
<dbReference type="InterPro" id="IPR029044">
    <property type="entry name" value="Nucleotide-diphossugar_trans"/>
</dbReference>
<dbReference type="InterPro" id="IPR050256">
    <property type="entry name" value="Glycosyltransferase_2"/>
</dbReference>
<evidence type="ECO:0000256" key="8">
    <source>
        <dbReference type="SAM" id="Phobius"/>
    </source>
</evidence>
<keyword evidence="4 8" id="KW-0812">Transmembrane</keyword>
<evidence type="ECO:0000256" key="6">
    <source>
        <dbReference type="ARBA" id="ARBA00022989"/>
    </source>
</evidence>
<keyword evidence="7 8" id="KW-0472">Membrane</keyword>
<sequence>MEISLVVPCYNEEKNIETFSKEVFEVLVSLGRTFEVILVDDGSKDATWEEITKASHRYRGFKGLRQMRNYGQTAAYQAGFDEAKGEYILILSSDNETQAEEIANVVKKLDEGYDMVNTNRGQRYREDAGKTLFKRIPSMLANRLINQMSGLAIKDTGSGLKGFKRVLIENMRLYGDMHRFLPAYCSMFGARIVEINVDFKPRTAGRSAYGKVGLFRTFKVFLDLIALKFLLSFSTKPFTTMPIRFFGGFGFVTIFFGLLFSGILVFEKIILGYDIGGRPLLLLAVLLIILGIQFISLGLLGELMLRIYYESQGKKTYIIRESI</sequence>
<dbReference type="Gene3D" id="3.90.550.10">
    <property type="entry name" value="Spore Coat Polysaccharide Biosynthesis Protein SpsA, Chain A"/>
    <property type="match status" value="1"/>
</dbReference>
<name>A0A2H0XFL1_UNCKA</name>
<dbReference type="PANTHER" id="PTHR48090">
    <property type="entry name" value="UNDECAPRENYL-PHOSPHATE 4-DEOXY-4-FORMAMIDO-L-ARABINOSE TRANSFERASE-RELATED"/>
    <property type="match status" value="1"/>
</dbReference>
<dbReference type="GO" id="GO:0005886">
    <property type="term" value="C:plasma membrane"/>
    <property type="evidence" value="ECO:0007669"/>
    <property type="project" value="TreeGrafter"/>
</dbReference>
<accession>A0A2H0XFL1</accession>
<feature type="transmembrane region" description="Helical" evidence="8">
    <location>
        <begin position="281"/>
        <end position="305"/>
    </location>
</feature>
<dbReference type="AlphaFoldDB" id="A0A2H0XFL1"/>
<dbReference type="PANTHER" id="PTHR48090:SF3">
    <property type="entry name" value="UNDECAPRENYL-PHOSPHATE 4-DEOXY-4-FORMAMIDO-L-ARABINOSE TRANSFERASE"/>
    <property type="match status" value="1"/>
</dbReference>
<protein>
    <submittedName>
        <fullName evidence="10">Glycosyltransferase</fullName>
    </submittedName>
</protein>
<evidence type="ECO:0000256" key="5">
    <source>
        <dbReference type="ARBA" id="ARBA00022985"/>
    </source>
</evidence>
<evidence type="ECO:0000256" key="1">
    <source>
        <dbReference type="ARBA" id="ARBA00022475"/>
    </source>
</evidence>
<feature type="transmembrane region" description="Helical" evidence="8">
    <location>
        <begin position="243"/>
        <end position="266"/>
    </location>
</feature>
<comment type="caution">
    <text evidence="10">The sequence shown here is derived from an EMBL/GenBank/DDBJ whole genome shotgun (WGS) entry which is preliminary data.</text>
</comment>
<evidence type="ECO:0000259" key="9">
    <source>
        <dbReference type="Pfam" id="PF00535"/>
    </source>
</evidence>
<evidence type="ECO:0000313" key="10">
    <source>
        <dbReference type="EMBL" id="PIS22929.1"/>
    </source>
</evidence>
<evidence type="ECO:0000256" key="3">
    <source>
        <dbReference type="ARBA" id="ARBA00022679"/>
    </source>
</evidence>
<evidence type="ECO:0000256" key="7">
    <source>
        <dbReference type="ARBA" id="ARBA00023136"/>
    </source>
</evidence>
<dbReference type="Proteomes" id="UP000230340">
    <property type="component" value="Unassembled WGS sequence"/>
</dbReference>
<dbReference type="GO" id="GO:0099621">
    <property type="term" value="F:undecaprenyl-phosphate 4-deoxy-4-formamido-L-arabinose transferase activity"/>
    <property type="evidence" value="ECO:0007669"/>
    <property type="project" value="TreeGrafter"/>
</dbReference>
<keyword evidence="6 8" id="KW-1133">Transmembrane helix</keyword>
<organism evidence="10 11">
    <name type="scientific">candidate division WWE3 bacterium CG08_land_8_20_14_0_20_40_13</name>
    <dbReference type="NCBI Taxonomy" id="1975084"/>
    <lineage>
        <taxon>Bacteria</taxon>
        <taxon>Katanobacteria</taxon>
    </lineage>
</organism>
<dbReference type="InterPro" id="IPR001173">
    <property type="entry name" value="Glyco_trans_2-like"/>
</dbReference>
<proteinExistence type="predicted"/>
<dbReference type="GO" id="GO:0009103">
    <property type="term" value="P:lipopolysaccharide biosynthetic process"/>
    <property type="evidence" value="ECO:0007669"/>
    <property type="project" value="UniProtKB-KW"/>
</dbReference>
<gene>
    <name evidence="10" type="ORF">COT49_02465</name>
</gene>
<evidence type="ECO:0000313" key="11">
    <source>
        <dbReference type="Proteomes" id="UP000230340"/>
    </source>
</evidence>
<evidence type="ECO:0000256" key="2">
    <source>
        <dbReference type="ARBA" id="ARBA00022676"/>
    </source>
</evidence>
<reference evidence="11" key="1">
    <citation type="submission" date="2017-09" db="EMBL/GenBank/DDBJ databases">
        <title>Depth-based differentiation of microbial function through sediment-hosted aquifers and enrichment of novel symbionts in the deep terrestrial subsurface.</title>
        <authorList>
            <person name="Probst A.J."/>
            <person name="Ladd B."/>
            <person name="Jarett J.K."/>
            <person name="Geller-Mcgrath D.E."/>
            <person name="Sieber C.M.K."/>
            <person name="Emerson J.B."/>
            <person name="Anantharaman K."/>
            <person name="Thomas B.C."/>
            <person name="Malmstrom R."/>
            <person name="Stieglmeier M."/>
            <person name="Klingl A."/>
            <person name="Woyke T."/>
            <person name="Ryan C.M."/>
            <person name="Banfield J.F."/>
        </authorList>
    </citation>
    <scope>NUCLEOTIDE SEQUENCE [LARGE SCALE GENOMIC DNA]</scope>
</reference>
<keyword evidence="2" id="KW-0328">Glycosyltransferase</keyword>